<feature type="non-terminal residue" evidence="1">
    <location>
        <position position="1531"/>
    </location>
</feature>
<dbReference type="Proteomes" id="UP000789860">
    <property type="component" value="Unassembled WGS sequence"/>
</dbReference>
<proteinExistence type="predicted"/>
<evidence type="ECO:0000313" key="1">
    <source>
        <dbReference type="EMBL" id="CAG8538516.1"/>
    </source>
</evidence>
<keyword evidence="2" id="KW-1185">Reference proteome</keyword>
<comment type="caution">
    <text evidence="1">The sequence shown here is derived from an EMBL/GenBank/DDBJ whole genome shotgun (WGS) entry which is preliminary data.</text>
</comment>
<sequence length="1531" mass="177256">MYTNCFDAYVAEVQDQLRDLEKREWYIQGLRNPYREKVVGLRPDTYEVAKDLAIKMEKYDRDREYISKNPVQIINKESKPVRNEVNELSTVHKVCRVDDQNFPNLERLDRIETSIVELLKGIQTLMERKYDLPQHRTLSPNTARNRGNMSQNRSLSHRCYTCNQEGHLSRDCPNRSRNNRTTNRSNLNQNDQANNSNVRGADVRLFEVMEKITKEDEYLMIHVNDDETLFDIRNLGKRQRSNLNEVTHASKKRKSEEPTEPIDLINNKIPAKGSVMYILMTELSQEVDILKLIAEKEITITLGQLFKWSPKARNKVLKALARKKREDEVLFMNAKIGIIRGVFEKNELKLGDVPMSTPKINGELVSAPVNPGSRLNLMHEKYARKRGFTWQPATKGGRMADDRLSKFVGCVANVEIDMKGIIVHQEFYIMEAASFDVLLGMPWLAASKCSLKWKDNKLWCNVESEERKAVFIASVVLISWINASDRDSESDEEDVEDLLEVRRVKIETLKVEKAKQQLGDVVCRGSNIDKLIVKEVNSIDSNYMIECEYEGRMICWLKEDENEDGTIKGMEPELIMRLTKENCSMVNIGNSLSEIEKQQLRERLIKEVPDVFAFNLSEIGKTDLVQYEVRTGGRIIPPTRMRPIRVNNPEHAKLFEEHLREILKHGLLEKGMGQYAYHCFPVRKKEGGTDSFRVVGDMKPLNKYIVKDSYSLSLIRDILENAAGHDWYSCQIRIREEDRDKVAVSTSLGTLRYAVMCMGLKNASETFQRLMDTLLEGEEWKKVARAYQDDIGLWTSGPKEFYIEMFIKLAKKFRDAELTFAAKKCFLLCKELRMYGFIVSKEGIKADPTRAKRIREWKKPTNLKQVQSFMGVMNYYRRFIKGFSRIAKPLTDLTRTEVGFHWNKAQIKAFCTLKASLLNEAVLKGPNWQEAHDGNCPYQLFTDTCNVALGVVLEQKDARQKLRPVSFESRKLNKHEVNYSVTEKECLGIVFGCNVNERYVAGTTFDVWVDHQALSWLFNKAMLKGRLMRWVLALQSFDFRVQYKPGREHGNANGMSRLPGPPEDRTNSDEEFVDSMIMYVSPESVKSTDLEVVHNYLKTFSWPSDANNIDLKRLQRKVRKYCLIGNKLYERAAKGRPQRRVIFSDEEKIQILKANHEGLAKEGEHRGINSVTRKILMNYVWATGVVYKDAKEYISSCEICQKCTPKMPPEPIYVTATSWIFNKIYVDCIGPLPRTTARYEHIVIAVEDLTGFVEGRALKRKTLQNIAQFLWEEIILRHGCFAELVSDRGTEFKNKIISELTLRLQTNHSFSGSYHPEVNGKAERAVQKLTRILRKVCSEKQNKWHEYLREALWAMNITVNDLRYSPFWLVYSRDAVTPIELTLESYQVIIAKDRWTTDELLEFRVKQMKNLNKESIGVGDFVLVYDSTLDNSPRKFDYRWNGPYIVRKVSSHNQLYLMEVDRSELREPFTRNRVKKLKRRSKFADVEPIVNKVAFGDKGQGGSSSCHGQNQFSEEIWIPKYVVRGVTIEGG</sequence>
<protein>
    <submittedName>
        <fullName evidence="1">1965_t:CDS:1</fullName>
    </submittedName>
</protein>
<evidence type="ECO:0000313" key="2">
    <source>
        <dbReference type="Proteomes" id="UP000789860"/>
    </source>
</evidence>
<dbReference type="EMBL" id="CAJVPM010006756">
    <property type="protein sequence ID" value="CAG8538516.1"/>
    <property type="molecule type" value="Genomic_DNA"/>
</dbReference>
<accession>A0ACA9LLV8</accession>
<organism evidence="1 2">
    <name type="scientific">Scutellospora calospora</name>
    <dbReference type="NCBI Taxonomy" id="85575"/>
    <lineage>
        <taxon>Eukaryota</taxon>
        <taxon>Fungi</taxon>
        <taxon>Fungi incertae sedis</taxon>
        <taxon>Mucoromycota</taxon>
        <taxon>Glomeromycotina</taxon>
        <taxon>Glomeromycetes</taxon>
        <taxon>Diversisporales</taxon>
        <taxon>Gigasporaceae</taxon>
        <taxon>Scutellospora</taxon>
    </lineage>
</organism>
<name>A0ACA9LLV8_9GLOM</name>
<gene>
    <name evidence="1" type="ORF">SCALOS_LOCUS4745</name>
</gene>
<reference evidence="1" key="1">
    <citation type="submission" date="2021-06" db="EMBL/GenBank/DDBJ databases">
        <authorList>
            <person name="Kallberg Y."/>
            <person name="Tangrot J."/>
            <person name="Rosling A."/>
        </authorList>
    </citation>
    <scope>NUCLEOTIDE SEQUENCE</scope>
    <source>
        <strain evidence="1">AU212A</strain>
    </source>
</reference>